<evidence type="ECO:0000313" key="5">
    <source>
        <dbReference type="Proteomes" id="UP000054995"/>
    </source>
</evidence>
<dbReference type="Proteomes" id="UP000054826">
    <property type="component" value="Unassembled WGS sequence"/>
</dbReference>
<feature type="compositionally biased region" description="Basic residues" evidence="1">
    <location>
        <begin position="1"/>
        <end position="20"/>
    </location>
</feature>
<name>A0A0V1FQD3_TRIPS</name>
<organism evidence="2 5">
    <name type="scientific">Trichinella pseudospiralis</name>
    <name type="common">Parasitic roundworm</name>
    <dbReference type="NCBI Taxonomy" id="6337"/>
    <lineage>
        <taxon>Eukaryota</taxon>
        <taxon>Metazoa</taxon>
        <taxon>Ecdysozoa</taxon>
        <taxon>Nematoda</taxon>
        <taxon>Enoplea</taxon>
        <taxon>Dorylaimia</taxon>
        <taxon>Trichinellida</taxon>
        <taxon>Trichinellidae</taxon>
        <taxon>Trichinella</taxon>
    </lineage>
</organism>
<proteinExistence type="predicted"/>
<keyword evidence="5" id="KW-1185">Reference proteome</keyword>
<comment type="caution">
    <text evidence="2">The sequence shown here is derived from an EMBL/GenBank/DDBJ whole genome shotgun (WGS) entry which is preliminary data.</text>
</comment>
<dbReference type="Proteomes" id="UP000054995">
    <property type="component" value="Unassembled WGS sequence"/>
</dbReference>
<dbReference type="EMBL" id="JYDV01000152">
    <property type="protein sequence ID" value="KRZ28527.1"/>
    <property type="molecule type" value="Genomic_DNA"/>
</dbReference>
<gene>
    <name evidence="3" type="ORF">T4C_11897</name>
    <name evidence="2" type="ORF">T4D_7086</name>
</gene>
<reference evidence="4 5" key="1">
    <citation type="submission" date="2015-01" db="EMBL/GenBank/DDBJ databases">
        <title>Evolution of Trichinella species and genotypes.</title>
        <authorList>
            <person name="Korhonen P.K."/>
            <person name="Edoardo P."/>
            <person name="Giuseppe L.R."/>
            <person name="Gasser R.B."/>
        </authorList>
    </citation>
    <scope>NUCLEOTIDE SEQUENCE [LARGE SCALE GENOMIC DNA]</scope>
    <source>
        <strain evidence="3">ISS176</strain>
        <strain evidence="2">ISS470</strain>
    </source>
</reference>
<feature type="region of interest" description="Disordered" evidence="1">
    <location>
        <begin position="1"/>
        <end position="26"/>
    </location>
</feature>
<dbReference type="AlphaFoldDB" id="A0A0V1FQD3"/>
<sequence length="62" mass="6962">MSSYHLKRKKISVKRKKNRQKTNCLSNSGSTIASANTTASIKLVAATAYRFVQFMPISTRLK</sequence>
<evidence type="ECO:0000313" key="3">
    <source>
        <dbReference type="EMBL" id="KRZ28527.1"/>
    </source>
</evidence>
<evidence type="ECO:0000256" key="1">
    <source>
        <dbReference type="SAM" id="MobiDB-lite"/>
    </source>
</evidence>
<protein>
    <submittedName>
        <fullName evidence="2">Uncharacterized protein</fullName>
    </submittedName>
</protein>
<evidence type="ECO:0000313" key="4">
    <source>
        <dbReference type="Proteomes" id="UP000054826"/>
    </source>
</evidence>
<evidence type="ECO:0000313" key="2">
    <source>
        <dbReference type="EMBL" id="KRY88192.1"/>
    </source>
</evidence>
<accession>A0A0V1FQD3</accession>
<dbReference type="EMBL" id="JYDT01000045">
    <property type="protein sequence ID" value="KRY88192.1"/>
    <property type="molecule type" value="Genomic_DNA"/>
</dbReference>